<evidence type="ECO:0000313" key="5">
    <source>
        <dbReference type="EMBL" id="KAG5577186.1"/>
    </source>
</evidence>
<keyword evidence="2 3" id="KW-0175">Coiled coil</keyword>
<dbReference type="PANTHER" id="PTHR31580:SF4">
    <property type="entry name" value="FILAMENT-LIKE PLANT PROTEIN 6"/>
    <property type="match status" value="1"/>
</dbReference>
<gene>
    <name evidence="5" type="ORF">H5410_057320</name>
</gene>
<keyword evidence="6" id="KW-1185">Reference proteome</keyword>
<evidence type="ECO:0000256" key="2">
    <source>
        <dbReference type="ARBA" id="ARBA00023054"/>
    </source>
</evidence>
<comment type="caution">
    <text evidence="5">The sequence shown here is derived from an EMBL/GenBank/DDBJ whole genome shotgun (WGS) entry which is preliminary data.</text>
</comment>
<dbReference type="PANTHER" id="PTHR31580">
    <property type="entry name" value="FILAMENT-LIKE PLANT PROTEIN 4"/>
    <property type="match status" value="1"/>
</dbReference>
<accession>A0A9J5WNQ1</accession>
<organism evidence="5 6">
    <name type="scientific">Solanum commersonii</name>
    <name type="common">Commerson's wild potato</name>
    <name type="synonym">Commerson's nightshade</name>
    <dbReference type="NCBI Taxonomy" id="4109"/>
    <lineage>
        <taxon>Eukaryota</taxon>
        <taxon>Viridiplantae</taxon>
        <taxon>Streptophyta</taxon>
        <taxon>Embryophyta</taxon>
        <taxon>Tracheophyta</taxon>
        <taxon>Spermatophyta</taxon>
        <taxon>Magnoliopsida</taxon>
        <taxon>eudicotyledons</taxon>
        <taxon>Gunneridae</taxon>
        <taxon>Pentapetalae</taxon>
        <taxon>asterids</taxon>
        <taxon>lamiids</taxon>
        <taxon>Solanales</taxon>
        <taxon>Solanaceae</taxon>
        <taxon>Solanoideae</taxon>
        <taxon>Solaneae</taxon>
        <taxon>Solanum</taxon>
    </lineage>
</organism>
<dbReference type="Pfam" id="PF05911">
    <property type="entry name" value="FPP"/>
    <property type="match status" value="1"/>
</dbReference>
<feature type="coiled-coil region" evidence="3">
    <location>
        <begin position="37"/>
        <end position="78"/>
    </location>
</feature>
<feature type="region of interest" description="Disordered" evidence="4">
    <location>
        <begin position="1"/>
        <end position="22"/>
    </location>
</feature>
<evidence type="ECO:0000256" key="1">
    <source>
        <dbReference type="ARBA" id="ARBA00005921"/>
    </source>
</evidence>
<feature type="coiled-coil region" evidence="3">
    <location>
        <begin position="117"/>
        <end position="148"/>
    </location>
</feature>
<sequence length="211" mass="23892">MSHKNESLQKKNPLSAPNGYLNRSKQQIKKLKYVQISVESYSHLRRLEDQVKSLEEQVNGLEDEVKDLNEKLFAAQLEMTNKENPVKQHAKAESEAATLKKSPGVLVLLKLTAEHRASHLDGALKEYMRQIHNLKEEHEQKLHDVIQNKAKQFDKIKHEFEANLDQQLLRSAAENSALSSSLSAAVNSALSSSLLERSSMVIKLSEKKFPS</sequence>
<dbReference type="OrthoDB" id="1926355at2759"/>
<protein>
    <submittedName>
        <fullName evidence="5">Uncharacterized protein</fullName>
    </submittedName>
</protein>
<evidence type="ECO:0000313" key="6">
    <source>
        <dbReference type="Proteomes" id="UP000824120"/>
    </source>
</evidence>
<proteinExistence type="inferred from homology"/>
<reference evidence="5 6" key="1">
    <citation type="submission" date="2020-09" db="EMBL/GenBank/DDBJ databases">
        <title>De no assembly of potato wild relative species, Solanum commersonii.</title>
        <authorList>
            <person name="Cho K."/>
        </authorList>
    </citation>
    <scope>NUCLEOTIDE SEQUENCE [LARGE SCALE GENOMIC DNA]</scope>
    <source>
        <strain evidence="5">LZ3.2</strain>
        <tissue evidence="5">Leaf</tissue>
    </source>
</reference>
<evidence type="ECO:0000256" key="4">
    <source>
        <dbReference type="SAM" id="MobiDB-lite"/>
    </source>
</evidence>
<evidence type="ECO:0000256" key="3">
    <source>
        <dbReference type="SAM" id="Coils"/>
    </source>
</evidence>
<comment type="similarity">
    <text evidence="1">Belongs to the FPP family.</text>
</comment>
<dbReference type="EMBL" id="JACXVP010000011">
    <property type="protein sequence ID" value="KAG5577186.1"/>
    <property type="molecule type" value="Genomic_DNA"/>
</dbReference>
<name>A0A9J5WNQ1_SOLCO</name>
<dbReference type="Proteomes" id="UP000824120">
    <property type="component" value="Chromosome 11"/>
</dbReference>
<dbReference type="InterPro" id="IPR008587">
    <property type="entry name" value="FPP_plant"/>
</dbReference>
<dbReference type="AlphaFoldDB" id="A0A9J5WNQ1"/>